<name>A0AAP4D4P0_9PROT</name>
<dbReference type="Proteomes" id="UP001301140">
    <property type="component" value="Unassembled WGS sequence"/>
</dbReference>
<comment type="caution">
    <text evidence="1">The sequence shown here is derived from an EMBL/GenBank/DDBJ whole genome shotgun (WGS) entry which is preliminary data.</text>
</comment>
<gene>
    <name evidence="1" type="ORF">PZ740_08710</name>
</gene>
<evidence type="ECO:0000313" key="2">
    <source>
        <dbReference type="Proteomes" id="UP001301140"/>
    </source>
</evidence>
<dbReference type="EMBL" id="JARGEQ010000083">
    <property type="protein sequence ID" value="MDF1586463.1"/>
    <property type="molecule type" value="Genomic_DNA"/>
</dbReference>
<dbReference type="RefSeq" id="WP_327788879.1">
    <property type="nucleotide sequence ID" value="NZ_JARGEQ010000083.1"/>
</dbReference>
<organism evidence="1 2">
    <name type="scientific">Marinimicrococcus flavescens</name>
    <dbReference type="NCBI Taxonomy" id="3031815"/>
    <lineage>
        <taxon>Bacteria</taxon>
        <taxon>Pseudomonadati</taxon>
        <taxon>Pseudomonadota</taxon>
        <taxon>Alphaproteobacteria</taxon>
        <taxon>Geminicoccales</taxon>
        <taxon>Geminicoccaceae</taxon>
        <taxon>Marinimicrococcus</taxon>
    </lineage>
</organism>
<sequence>MSELGRVRVHLVGGVAAHQVAERLESRPDLEVICHRTLEEAAAVIDLTQAVVLVVDVDSLEQWPGAIMEKVAPLSPHLPVVLVMSAPYDLEVAARHGPNMIAVQRDLLAGGGLPDLLRGEVARRRLRIGRPATDER</sequence>
<evidence type="ECO:0000313" key="1">
    <source>
        <dbReference type="EMBL" id="MDF1586463.1"/>
    </source>
</evidence>
<keyword evidence="2" id="KW-1185">Reference proteome</keyword>
<reference evidence="1 2" key="1">
    <citation type="submission" date="2023-03" db="EMBL/GenBank/DDBJ databases">
        <title>YIM 152171 draft genome.</title>
        <authorList>
            <person name="Yang Z."/>
        </authorList>
    </citation>
    <scope>NUCLEOTIDE SEQUENCE [LARGE SCALE GENOMIC DNA]</scope>
    <source>
        <strain evidence="1 2">YIM 152171</strain>
    </source>
</reference>
<proteinExistence type="predicted"/>
<accession>A0AAP4D4P0</accession>
<dbReference type="AlphaFoldDB" id="A0AAP4D4P0"/>
<protein>
    <submittedName>
        <fullName evidence="1">Uncharacterized protein</fullName>
    </submittedName>
</protein>